<dbReference type="Proteomes" id="UP000760494">
    <property type="component" value="Unassembled WGS sequence"/>
</dbReference>
<name>A0A9Q9RPY7_FUSFU</name>
<comment type="caution">
    <text evidence="1">The sequence shown here is derived from an EMBL/GenBank/DDBJ whole genome shotgun (WGS) entry which is preliminary data.</text>
</comment>
<organism evidence="1 2">
    <name type="scientific">Fusarium fujikuroi</name>
    <name type="common">Bakanae and foot rot disease fungus</name>
    <name type="synonym">Gibberella fujikuroi</name>
    <dbReference type="NCBI Taxonomy" id="5127"/>
    <lineage>
        <taxon>Eukaryota</taxon>
        <taxon>Fungi</taxon>
        <taxon>Dikarya</taxon>
        <taxon>Ascomycota</taxon>
        <taxon>Pezizomycotina</taxon>
        <taxon>Sordariomycetes</taxon>
        <taxon>Hypocreomycetidae</taxon>
        <taxon>Hypocreales</taxon>
        <taxon>Nectriaceae</taxon>
        <taxon>Fusarium</taxon>
        <taxon>Fusarium fujikuroi species complex</taxon>
    </lineage>
</organism>
<reference evidence="1" key="1">
    <citation type="submission" date="2019-05" db="EMBL/GenBank/DDBJ databases">
        <authorList>
            <person name="Piombo E."/>
        </authorList>
    </citation>
    <scope>NUCLEOTIDE SEQUENCE</scope>
    <source>
        <strain evidence="1">C2S</strain>
    </source>
</reference>
<protein>
    <submittedName>
        <fullName evidence="1">Uncharacterized protein</fullName>
    </submittedName>
</protein>
<gene>
    <name evidence="1" type="ORF">C2S_8951</name>
</gene>
<dbReference type="EMBL" id="CABFJX010000368">
    <property type="protein sequence ID" value="VTT73220.1"/>
    <property type="molecule type" value="Genomic_DNA"/>
</dbReference>
<proteinExistence type="predicted"/>
<accession>A0A9Q9RPY7</accession>
<evidence type="ECO:0000313" key="2">
    <source>
        <dbReference type="Proteomes" id="UP000760494"/>
    </source>
</evidence>
<sequence>MTVPAGQIHLVLASWKEVPKGRTFIFNGCVAEASNALISLDTAPGVKLGNIKECKEDEIYFFSIWKAAALALLAIASMATTGILGGAIDVANVKILLEINFTPEISAVATGEIVLRAINTP</sequence>
<evidence type="ECO:0000313" key="1">
    <source>
        <dbReference type="EMBL" id="VTT73220.1"/>
    </source>
</evidence>
<dbReference type="AlphaFoldDB" id="A0A9Q9RPY7"/>